<evidence type="ECO:0000256" key="1">
    <source>
        <dbReference type="ARBA" id="ARBA00005194"/>
    </source>
</evidence>
<comment type="caution">
    <text evidence="14">The sequence shown here is derived from an EMBL/GenBank/DDBJ whole genome shotgun (WGS) entry which is preliminary data.</text>
</comment>
<protein>
    <recommendedName>
        <fullName evidence="4 11">3-oxoacyl-[acyl-carrier-protein] synthase 2</fullName>
        <ecNumber evidence="3 11">2.3.1.179</ecNumber>
    </recommendedName>
</protein>
<comment type="catalytic activity">
    <reaction evidence="11">
        <text>a fatty acyl-[ACP] + malonyl-[ACP] + H(+) = a 3-oxoacyl-[ACP] + holo-[ACP] + CO2</text>
        <dbReference type="Rhea" id="RHEA:22836"/>
        <dbReference type="Rhea" id="RHEA-COMP:9623"/>
        <dbReference type="Rhea" id="RHEA-COMP:9685"/>
        <dbReference type="Rhea" id="RHEA-COMP:9916"/>
        <dbReference type="Rhea" id="RHEA-COMP:14125"/>
        <dbReference type="ChEBI" id="CHEBI:15378"/>
        <dbReference type="ChEBI" id="CHEBI:16526"/>
        <dbReference type="ChEBI" id="CHEBI:64479"/>
        <dbReference type="ChEBI" id="CHEBI:78449"/>
        <dbReference type="ChEBI" id="CHEBI:78776"/>
        <dbReference type="ChEBI" id="CHEBI:138651"/>
    </reaction>
</comment>
<dbReference type="InterPro" id="IPR000794">
    <property type="entry name" value="Beta-ketoacyl_synthase"/>
</dbReference>
<dbReference type="InterPro" id="IPR020841">
    <property type="entry name" value="PKS_Beta-ketoAc_synthase_dom"/>
</dbReference>
<dbReference type="PANTHER" id="PTHR11712:SF336">
    <property type="entry name" value="3-OXOACYL-[ACYL-CARRIER-PROTEIN] SYNTHASE, MITOCHONDRIAL"/>
    <property type="match status" value="1"/>
</dbReference>
<dbReference type="GO" id="GO:0004315">
    <property type="term" value="F:3-oxoacyl-[acyl-carrier-protein] synthase activity"/>
    <property type="evidence" value="ECO:0007669"/>
    <property type="project" value="UniProtKB-EC"/>
</dbReference>
<comment type="function">
    <text evidence="11">Involved in the type II fatty acid elongation cycle. Catalyzes the elongation of a wide range of acyl-ACP by the addition of two carbons from malonyl-ACP to an acyl acceptor. Can efficiently catalyze the conversion of palmitoleoyl-ACP (cis-hexadec-9-enoyl-ACP) to cis-vaccenoyl-ACP (cis-octadec-11-enoyl-ACP), an essential step in the thermal regulation of fatty acid composition.</text>
</comment>
<evidence type="ECO:0000256" key="3">
    <source>
        <dbReference type="ARBA" id="ARBA00012356"/>
    </source>
</evidence>
<name>A0ABR7THQ3_9BACT</name>
<dbReference type="Pfam" id="PF02801">
    <property type="entry name" value="Ketoacyl-synt_C"/>
    <property type="match status" value="1"/>
</dbReference>
<dbReference type="PANTHER" id="PTHR11712">
    <property type="entry name" value="POLYKETIDE SYNTHASE-RELATED"/>
    <property type="match status" value="1"/>
</dbReference>
<dbReference type="InterPro" id="IPR014031">
    <property type="entry name" value="Ketoacyl_synth_C"/>
</dbReference>
<evidence type="ECO:0000256" key="10">
    <source>
        <dbReference type="ARBA" id="ARBA00023315"/>
    </source>
</evidence>
<evidence type="ECO:0000256" key="8">
    <source>
        <dbReference type="ARBA" id="ARBA00023098"/>
    </source>
</evidence>
<evidence type="ECO:0000256" key="6">
    <source>
        <dbReference type="ARBA" id="ARBA00022679"/>
    </source>
</evidence>
<feature type="domain" description="Ketosynthase family 3 (KS3)" evidence="13">
    <location>
        <begin position="1"/>
        <end position="412"/>
    </location>
</feature>
<proteinExistence type="inferred from homology"/>
<evidence type="ECO:0000256" key="7">
    <source>
        <dbReference type="ARBA" id="ARBA00022832"/>
    </source>
</evidence>
<dbReference type="InterPro" id="IPR018201">
    <property type="entry name" value="Ketoacyl_synth_AS"/>
</dbReference>
<dbReference type="RefSeq" id="WP_188087119.1">
    <property type="nucleotide sequence ID" value="NZ_JACVFC010000001.1"/>
</dbReference>
<evidence type="ECO:0000256" key="12">
    <source>
        <dbReference type="RuleBase" id="RU003694"/>
    </source>
</evidence>
<comment type="catalytic activity">
    <reaction evidence="11">
        <text>(9Z)-hexadecenoyl-[ACP] + malonyl-[ACP] + H(+) = 3-oxo-(11Z)-octadecenoyl-[ACP] + holo-[ACP] + CO2</text>
        <dbReference type="Rhea" id="RHEA:55040"/>
        <dbReference type="Rhea" id="RHEA-COMP:9623"/>
        <dbReference type="Rhea" id="RHEA-COMP:9685"/>
        <dbReference type="Rhea" id="RHEA-COMP:10800"/>
        <dbReference type="Rhea" id="RHEA-COMP:14074"/>
        <dbReference type="ChEBI" id="CHEBI:15378"/>
        <dbReference type="ChEBI" id="CHEBI:16526"/>
        <dbReference type="ChEBI" id="CHEBI:64479"/>
        <dbReference type="ChEBI" id="CHEBI:78449"/>
        <dbReference type="ChEBI" id="CHEBI:83989"/>
        <dbReference type="ChEBI" id="CHEBI:138538"/>
        <dbReference type="EC" id="2.3.1.179"/>
    </reaction>
</comment>
<evidence type="ECO:0000256" key="11">
    <source>
        <dbReference type="PIRNR" id="PIRNR000447"/>
    </source>
</evidence>
<dbReference type="PROSITE" id="PS52004">
    <property type="entry name" value="KS3_2"/>
    <property type="match status" value="1"/>
</dbReference>
<comment type="similarity">
    <text evidence="2 11 12">Belongs to the thiolase-like superfamily. Beta-ketoacyl-ACP synthases family.</text>
</comment>
<evidence type="ECO:0000256" key="4">
    <source>
        <dbReference type="ARBA" id="ARBA00014657"/>
    </source>
</evidence>
<dbReference type="SUPFAM" id="SSF53901">
    <property type="entry name" value="Thiolase-like"/>
    <property type="match status" value="2"/>
</dbReference>
<evidence type="ECO:0000259" key="13">
    <source>
        <dbReference type="PROSITE" id="PS52004"/>
    </source>
</evidence>
<keyword evidence="6 11" id="KW-0808">Transferase</keyword>
<dbReference type="SMART" id="SM00825">
    <property type="entry name" value="PKS_KS"/>
    <property type="match status" value="1"/>
</dbReference>
<dbReference type="InterPro" id="IPR016039">
    <property type="entry name" value="Thiolase-like"/>
</dbReference>
<evidence type="ECO:0000313" key="14">
    <source>
        <dbReference type="EMBL" id="MBC9930032.1"/>
    </source>
</evidence>
<evidence type="ECO:0000256" key="5">
    <source>
        <dbReference type="ARBA" id="ARBA00022516"/>
    </source>
</evidence>
<dbReference type="PROSITE" id="PS00606">
    <property type="entry name" value="KS3_1"/>
    <property type="match status" value="1"/>
</dbReference>
<dbReference type="NCBIfam" id="TIGR03150">
    <property type="entry name" value="fabF"/>
    <property type="match status" value="1"/>
</dbReference>
<sequence length="413" mass="43491">MKRVVITGMGAVTPLGNNVATFWNNLVAGTSGAATITRFDASRFRTKFACELKGYDAATALDKAEIRKTDPFTQYALSAAAEAISDAGIDFSAMDPFDTGVIWGSGQGGMQTFEEQVTEYVTGNYNPRFSPYFVPRLITNMASGMISIKYGLMGINYTTVSACATSNTAIMDALNYIRLGKAKVMITGGSEAPITPASVGGFCAMKAMSVRNDDPATASRPFDTDRDGFVMGEGAAALVLEEYEHAKARGAHIYAEVAGAAMTADAYHMTATHPEGLGAFQAMKSALQEAELNPQQVDYLNAHATSTPVGDLSEIAAITRLFGTAPDHLHISATKSMTGHLLGAAGAIEAIACIKSITDGIIPPTINTTVLDPAIPASLQIVLKTAMEKDVKVAVSNTFGFGGHNGIVVFRKI</sequence>
<dbReference type="Gene3D" id="3.40.47.10">
    <property type="match status" value="1"/>
</dbReference>
<dbReference type="InterPro" id="IPR014030">
    <property type="entry name" value="Ketoacyl_synth_N"/>
</dbReference>
<accession>A0ABR7THQ3</accession>
<keyword evidence="15" id="KW-1185">Reference proteome</keyword>
<gene>
    <name evidence="14" type="primary">fabF</name>
    <name evidence="14" type="ORF">ICL07_06560</name>
</gene>
<keyword evidence="8" id="KW-0443">Lipid metabolism</keyword>
<dbReference type="Pfam" id="PF00109">
    <property type="entry name" value="ketoacyl-synt"/>
    <property type="match status" value="1"/>
</dbReference>
<keyword evidence="5 11" id="KW-0444">Lipid biosynthesis</keyword>
<dbReference type="NCBIfam" id="NF005589">
    <property type="entry name" value="PRK07314.1"/>
    <property type="match status" value="1"/>
</dbReference>
<evidence type="ECO:0000256" key="2">
    <source>
        <dbReference type="ARBA" id="ARBA00008467"/>
    </source>
</evidence>
<dbReference type="PIRSF" id="PIRSF000447">
    <property type="entry name" value="KAS_II"/>
    <property type="match status" value="1"/>
</dbReference>
<dbReference type="CDD" id="cd00834">
    <property type="entry name" value="KAS_I_II"/>
    <property type="match status" value="1"/>
</dbReference>
<dbReference type="EMBL" id="JACVFC010000001">
    <property type="protein sequence ID" value="MBC9930032.1"/>
    <property type="molecule type" value="Genomic_DNA"/>
</dbReference>
<dbReference type="EC" id="2.3.1.179" evidence="3 11"/>
<dbReference type="InterPro" id="IPR017568">
    <property type="entry name" value="3-oxoacyl-ACP_synth-2"/>
</dbReference>
<keyword evidence="10 11" id="KW-0012">Acyltransferase</keyword>
<keyword evidence="7" id="KW-0276">Fatty acid metabolism</keyword>
<evidence type="ECO:0000256" key="9">
    <source>
        <dbReference type="ARBA" id="ARBA00023160"/>
    </source>
</evidence>
<keyword evidence="9 11" id="KW-0275">Fatty acid biosynthesis</keyword>
<comment type="pathway">
    <text evidence="1 11">Lipid metabolism; fatty acid biosynthesis.</text>
</comment>
<dbReference type="Proteomes" id="UP000659124">
    <property type="component" value="Unassembled WGS sequence"/>
</dbReference>
<reference evidence="14 15" key="1">
    <citation type="submission" date="2020-09" db="EMBL/GenBank/DDBJ databases">
        <title>Genome sequences of type strains of Chitinophaga qingshengii and Chitinophaga varians.</title>
        <authorList>
            <person name="Kittiwongwattana C."/>
        </authorList>
    </citation>
    <scope>NUCLEOTIDE SEQUENCE [LARGE SCALE GENOMIC DNA]</scope>
    <source>
        <strain evidence="14 15">JCM 30026</strain>
    </source>
</reference>
<organism evidence="14 15">
    <name type="scientific">Chitinophaga qingshengii</name>
    <dbReference type="NCBI Taxonomy" id="1569794"/>
    <lineage>
        <taxon>Bacteria</taxon>
        <taxon>Pseudomonadati</taxon>
        <taxon>Bacteroidota</taxon>
        <taxon>Chitinophagia</taxon>
        <taxon>Chitinophagales</taxon>
        <taxon>Chitinophagaceae</taxon>
        <taxon>Chitinophaga</taxon>
    </lineage>
</organism>
<evidence type="ECO:0000313" key="15">
    <source>
        <dbReference type="Proteomes" id="UP000659124"/>
    </source>
</evidence>